<dbReference type="PROSITE" id="PS50005">
    <property type="entry name" value="TPR"/>
    <property type="match status" value="1"/>
</dbReference>
<dbReference type="Pfam" id="PF02810">
    <property type="entry name" value="SEC-C"/>
    <property type="match status" value="1"/>
</dbReference>
<protein>
    <submittedName>
        <fullName evidence="2">Uncharacterized protein</fullName>
    </submittedName>
</protein>
<dbReference type="Gene3D" id="3.10.450.50">
    <property type="match status" value="1"/>
</dbReference>
<reference evidence="2" key="1">
    <citation type="submission" date="2016-10" db="EMBL/GenBank/DDBJ databases">
        <authorList>
            <person name="See-Too W.S."/>
        </authorList>
    </citation>
    <scope>NUCLEOTIDE SEQUENCE</scope>
    <source>
        <strain evidence="2">DSM 14505</strain>
    </source>
</reference>
<dbReference type="SUPFAM" id="SSF48452">
    <property type="entry name" value="TPR-like"/>
    <property type="match status" value="1"/>
</dbReference>
<keyword evidence="1" id="KW-0802">TPR repeat</keyword>
<dbReference type="InterPro" id="IPR019734">
    <property type="entry name" value="TPR_rpt"/>
</dbReference>
<evidence type="ECO:0000313" key="2">
    <source>
        <dbReference type="EMBL" id="ANU11959.1"/>
    </source>
</evidence>
<dbReference type="SUPFAM" id="SSF103642">
    <property type="entry name" value="Sec-C motif"/>
    <property type="match status" value="1"/>
</dbReference>
<accession>A0ABM6D8Q2</accession>
<proteinExistence type="predicted"/>
<evidence type="ECO:0000256" key="1">
    <source>
        <dbReference type="PROSITE-ProRule" id="PRU00339"/>
    </source>
</evidence>
<dbReference type="RefSeq" id="WP_065537246.1">
    <property type="nucleotide sequence ID" value="NZ_CP016534.2"/>
</dbReference>
<dbReference type="EMBL" id="CP016534">
    <property type="protein sequence ID" value="ANU11959.1"/>
    <property type="molecule type" value="Genomic_DNA"/>
</dbReference>
<sequence length="630" mass="72255">MVGRNDPCPCGSGKKYKKCCGKEQVVDLQEIISLELEKIMEGFSEEGLESANYFEVEQRTHHWQKALSEVFDKDIIEATAYESYIFHDRVDIWRKYIARQKKHQKRQRIIDILTSWEEPFYLLAEIQKVEGENFVIRDVLTSDTYQFPGSTQGQLGDWLFGLVIRNPLDTEKELQPTSGILFIPSHQTAVVESIKSKLENGVHDSLELYKVFAEQAQLPELPAFGADVLALVESFLKRHQLKNELPRNMAYSFLTEVPLNARKPEGVAAGILQAINIFGFFGNLYVTQKTLAEYFDTSVASLTKYRDLMENYLMERIKEMPEYMKNPDSDPSFDPDMDFDLDMSMPQMLTTMGTDPRITESGMWQMVMRTQHSGAESEIDLNQIIQQSMNSTYTPADDAEAAQLMSYQAYDALTEKERRKLAKQAFKLDSENTDANLLMAEITPDPAEKQKYYLKAIQSGQQKSELEPDADITWDFVLHRPLLRALFAYGAWLMEQKKYAESIQPLETLLELNPSDQQGARWLLASAYIRAGKWVEAEDFMIEFPPEEYGAIDFYFDSIMDMHDGTLEGSELKELNMEAVIWNTDVLDLIKDGKNPGEFPRSLSLEGGNEDEAKLIYWLIYGMPGIKNFV</sequence>
<evidence type="ECO:0000313" key="3">
    <source>
        <dbReference type="Proteomes" id="UP000092661"/>
    </source>
</evidence>
<name>A0ABM6D8Q2_9BACL</name>
<dbReference type="InterPro" id="IPR004027">
    <property type="entry name" value="SEC_C_motif"/>
</dbReference>
<dbReference type="InterPro" id="IPR011990">
    <property type="entry name" value="TPR-like_helical_dom_sf"/>
</dbReference>
<feature type="repeat" description="TPR" evidence="1">
    <location>
        <begin position="483"/>
        <end position="516"/>
    </location>
</feature>
<keyword evidence="3" id="KW-1185">Reference proteome</keyword>
<organism evidence="2 3">
    <name type="scientific">Planococcus antarcticus DSM 14505</name>
    <dbReference type="NCBI Taxonomy" id="1185653"/>
    <lineage>
        <taxon>Bacteria</taxon>
        <taxon>Bacillati</taxon>
        <taxon>Bacillota</taxon>
        <taxon>Bacilli</taxon>
        <taxon>Bacillales</taxon>
        <taxon>Caryophanaceae</taxon>
        <taxon>Planococcus</taxon>
    </lineage>
</organism>
<dbReference type="Proteomes" id="UP000092661">
    <property type="component" value="Chromosome"/>
</dbReference>
<gene>
    <name evidence="2" type="ORF">BBH88_17720</name>
</gene>
<dbReference type="Gene3D" id="1.25.40.10">
    <property type="entry name" value="Tetratricopeptide repeat domain"/>
    <property type="match status" value="1"/>
</dbReference>